<keyword evidence="3" id="KW-1185">Reference proteome</keyword>
<gene>
    <name evidence="2" type="ORF">Ahy_A01g004902</name>
</gene>
<evidence type="ECO:0000256" key="1">
    <source>
        <dbReference type="SAM" id="MobiDB-lite"/>
    </source>
</evidence>
<reference evidence="2 3" key="1">
    <citation type="submission" date="2019-01" db="EMBL/GenBank/DDBJ databases">
        <title>Sequencing of cultivated peanut Arachis hypogaea provides insights into genome evolution and oil improvement.</title>
        <authorList>
            <person name="Chen X."/>
        </authorList>
    </citation>
    <scope>NUCLEOTIDE SEQUENCE [LARGE SCALE GENOMIC DNA]</scope>
    <source>
        <strain evidence="3">cv. Fuhuasheng</strain>
        <tissue evidence="2">Leaves</tissue>
    </source>
</reference>
<feature type="compositionally biased region" description="Pro residues" evidence="1">
    <location>
        <begin position="87"/>
        <end position="100"/>
    </location>
</feature>
<feature type="region of interest" description="Disordered" evidence="1">
    <location>
        <begin position="84"/>
        <end position="108"/>
    </location>
</feature>
<protein>
    <submittedName>
        <fullName evidence="2">Uncharacterized protein</fullName>
    </submittedName>
</protein>
<comment type="caution">
    <text evidence="2">The sequence shown here is derived from an EMBL/GenBank/DDBJ whole genome shotgun (WGS) entry which is preliminary data.</text>
</comment>
<name>A0A445EXH7_ARAHY</name>
<dbReference type="Proteomes" id="UP000289738">
    <property type="component" value="Chromosome A01"/>
</dbReference>
<evidence type="ECO:0000313" key="2">
    <source>
        <dbReference type="EMBL" id="RYR80126.1"/>
    </source>
</evidence>
<evidence type="ECO:0000313" key="3">
    <source>
        <dbReference type="Proteomes" id="UP000289738"/>
    </source>
</evidence>
<accession>A0A445EXH7</accession>
<dbReference type="EMBL" id="SDMP01000001">
    <property type="protein sequence ID" value="RYR80126.1"/>
    <property type="molecule type" value="Genomic_DNA"/>
</dbReference>
<proteinExistence type="predicted"/>
<dbReference type="AlphaFoldDB" id="A0A445EXH7"/>
<organism evidence="2 3">
    <name type="scientific">Arachis hypogaea</name>
    <name type="common">Peanut</name>
    <dbReference type="NCBI Taxonomy" id="3818"/>
    <lineage>
        <taxon>Eukaryota</taxon>
        <taxon>Viridiplantae</taxon>
        <taxon>Streptophyta</taxon>
        <taxon>Embryophyta</taxon>
        <taxon>Tracheophyta</taxon>
        <taxon>Spermatophyta</taxon>
        <taxon>Magnoliopsida</taxon>
        <taxon>eudicotyledons</taxon>
        <taxon>Gunneridae</taxon>
        <taxon>Pentapetalae</taxon>
        <taxon>rosids</taxon>
        <taxon>fabids</taxon>
        <taxon>Fabales</taxon>
        <taxon>Fabaceae</taxon>
        <taxon>Papilionoideae</taxon>
        <taxon>50 kb inversion clade</taxon>
        <taxon>dalbergioids sensu lato</taxon>
        <taxon>Dalbergieae</taxon>
        <taxon>Pterocarpus clade</taxon>
        <taxon>Arachis</taxon>
    </lineage>
</organism>
<sequence length="108" mass="11928">MTIKHPISFSIELGNATDRGEDRQRRWLSYGCATIILHCRRSSVTVTPSSSFVNLLLFSPSLTPSVHPLSTTVLLWRRRFSCRAASPGPPPAPRTDPPPGNDSGMLHF</sequence>